<organism evidence="1">
    <name type="scientific">freshwater metagenome</name>
    <dbReference type="NCBI Taxonomy" id="449393"/>
    <lineage>
        <taxon>unclassified sequences</taxon>
        <taxon>metagenomes</taxon>
        <taxon>ecological metagenomes</taxon>
    </lineage>
</organism>
<proteinExistence type="predicted"/>
<protein>
    <submittedName>
        <fullName evidence="1">Unannotated protein</fullName>
    </submittedName>
</protein>
<gene>
    <name evidence="1" type="ORF">UFOPK3001_02074</name>
</gene>
<sequence>MPVLGAVVREARPCRVLLHAGGVQPVIGHVLLGEGPVALAAGPRGIFEYLVERECISVVTDCVLPDQRIRERLDVVGQRLVVDPVGPGPDTVRDLAPRVQGPVPQHGCVPPREHDLDELTVILREELLRDPRRLEPPSVRPYRRPHGAQGVNEGEALDSVRVIDCGLERDDAAPVVANECAALDPLGIEVVDDVLGEQCPTHTGARLVRAAESPVVRRVSRVPGVGQCGQLVTPLITGLRKPVEQYHRMAVRWARDPLVHPEVNGLDELRFDPHTGEHYVRRRQRGPER</sequence>
<dbReference type="EMBL" id="CAFAAJ010000170">
    <property type="protein sequence ID" value="CAB4818837.1"/>
    <property type="molecule type" value="Genomic_DNA"/>
</dbReference>
<name>A0A6J6ZNJ4_9ZZZZ</name>
<dbReference type="AlphaFoldDB" id="A0A6J6ZNJ4"/>
<reference evidence="1" key="1">
    <citation type="submission" date="2020-05" db="EMBL/GenBank/DDBJ databases">
        <authorList>
            <person name="Chiriac C."/>
            <person name="Salcher M."/>
            <person name="Ghai R."/>
            <person name="Kavagutti S V."/>
        </authorList>
    </citation>
    <scope>NUCLEOTIDE SEQUENCE</scope>
</reference>
<accession>A0A6J6ZNJ4</accession>
<evidence type="ECO:0000313" key="1">
    <source>
        <dbReference type="EMBL" id="CAB4818837.1"/>
    </source>
</evidence>